<feature type="non-terminal residue" evidence="2">
    <location>
        <position position="1"/>
    </location>
</feature>
<feature type="region of interest" description="Disordered" evidence="1">
    <location>
        <begin position="1"/>
        <end position="75"/>
    </location>
</feature>
<organism evidence="2 3">
    <name type="scientific">Cucurbita argyrosperma subsp. sororia</name>
    <dbReference type="NCBI Taxonomy" id="37648"/>
    <lineage>
        <taxon>Eukaryota</taxon>
        <taxon>Viridiplantae</taxon>
        <taxon>Streptophyta</taxon>
        <taxon>Embryophyta</taxon>
        <taxon>Tracheophyta</taxon>
        <taxon>Spermatophyta</taxon>
        <taxon>Magnoliopsida</taxon>
        <taxon>eudicotyledons</taxon>
        <taxon>Gunneridae</taxon>
        <taxon>Pentapetalae</taxon>
        <taxon>rosids</taxon>
        <taxon>fabids</taxon>
        <taxon>Cucurbitales</taxon>
        <taxon>Cucurbitaceae</taxon>
        <taxon>Cucurbiteae</taxon>
        <taxon>Cucurbita</taxon>
    </lineage>
</organism>
<proteinExistence type="predicted"/>
<protein>
    <submittedName>
        <fullName evidence="2">Uncharacterized protein</fullName>
    </submittedName>
</protein>
<accession>A0AAV6MH89</accession>
<comment type="caution">
    <text evidence="2">The sequence shown here is derived from an EMBL/GenBank/DDBJ whole genome shotgun (WGS) entry which is preliminary data.</text>
</comment>
<keyword evidence="3" id="KW-1185">Reference proteome</keyword>
<feature type="compositionally biased region" description="Basic and acidic residues" evidence="1">
    <location>
        <begin position="50"/>
        <end position="63"/>
    </location>
</feature>
<evidence type="ECO:0000313" key="2">
    <source>
        <dbReference type="EMBL" id="KAG6581524.1"/>
    </source>
</evidence>
<gene>
    <name evidence="2" type="ORF">SDJN03_21526</name>
</gene>
<name>A0AAV6MH89_9ROSI</name>
<reference evidence="2 3" key="1">
    <citation type="journal article" date="2021" name="Hortic Res">
        <title>The domestication of Cucurbita argyrosperma as revealed by the genome of its wild relative.</title>
        <authorList>
            <person name="Barrera-Redondo J."/>
            <person name="Sanchez-de la Vega G."/>
            <person name="Aguirre-Liguori J.A."/>
            <person name="Castellanos-Morales G."/>
            <person name="Gutierrez-Guerrero Y.T."/>
            <person name="Aguirre-Dugua X."/>
            <person name="Aguirre-Planter E."/>
            <person name="Tenaillon M.I."/>
            <person name="Lira-Saade R."/>
            <person name="Eguiarte L.E."/>
        </authorList>
    </citation>
    <scope>NUCLEOTIDE SEQUENCE [LARGE SCALE GENOMIC DNA]</scope>
    <source>
        <strain evidence="2">JBR-2021</strain>
    </source>
</reference>
<dbReference type="AlphaFoldDB" id="A0AAV6MH89"/>
<feature type="compositionally biased region" description="Basic and acidic residues" evidence="1">
    <location>
        <begin position="22"/>
        <end position="34"/>
    </location>
</feature>
<dbReference type="EMBL" id="JAGKQH010000014">
    <property type="protein sequence ID" value="KAG6581524.1"/>
    <property type="molecule type" value="Genomic_DNA"/>
</dbReference>
<evidence type="ECO:0000256" key="1">
    <source>
        <dbReference type="SAM" id="MobiDB-lite"/>
    </source>
</evidence>
<sequence length="107" mass="11895">MAVENVSEQNAEKKERCKRNAGSKELKGEKEKSREKAKHGRHQFILGKMGMEKAKKSKNELTDGQRGSCDGGKSIDGFHALAEVSQATHHPLGDEYAESVEVTNLWK</sequence>
<dbReference type="Proteomes" id="UP000685013">
    <property type="component" value="Chromosome 14"/>
</dbReference>
<evidence type="ECO:0000313" key="3">
    <source>
        <dbReference type="Proteomes" id="UP000685013"/>
    </source>
</evidence>